<evidence type="ECO:0000256" key="5">
    <source>
        <dbReference type="ARBA" id="ARBA00023136"/>
    </source>
</evidence>
<comment type="subcellular location">
    <subcellularLocation>
        <location evidence="1">Membrane</location>
    </subcellularLocation>
</comment>
<reference evidence="7 8" key="1">
    <citation type="submission" date="2024-01" db="EMBL/GenBank/DDBJ databases">
        <title>The genomes of 5 underutilized Papilionoideae crops provide insights into root nodulation and disease resistance.</title>
        <authorList>
            <person name="Yuan L."/>
        </authorList>
    </citation>
    <scope>NUCLEOTIDE SEQUENCE [LARGE SCALE GENOMIC DNA]</scope>
    <source>
        <strain evidence="7">LY-2023</strain>
        <tissue evidence="7">Leaf</tissue>
    </source>
</reference>
<evidence type="ECO:0000313" key="8">
    <source>
        <dbReference type="Proteomes" id="UP001359559"/>
    </source>
</evidence>
<keyword evidence="8" id="KW-1185">Reference proteome</keyword>
<keyword evidence="6" id="KW-0325">Glycoprotein</keyword>
<dbReference type="Proteomes" id="UP001359559">
    <property type="component" value="Unassembled WGS sequence"/>
</dbReference>
<evidence type="ECO:0000313" key="7">
    <source>
        <dbReference type="EMBL" id="KAK7308799.1"/>
    </source>
</evidence>
<name>A0AAN9K415_CLITE</name>
<protein>
    <submittedName>
        <fullName evidence="7">Uncharacterized protein</fullName>
    </submittedName>
</protein>
<dbReference type="EMBL" id="JAYKXN010000002">
    <property type="protein sequence ID" value="KAK7308799.1"/>
    <property type="molecule type" value="Genomic_DNA"/>
</dbReference>
<dbReference type="PANTHER" id="PTHR48054:SF82">
    <property type="entry name" value="LRR RECEPTOR-LIKE SERINE_THREONINE-PROTEIN KINASE FLS2"/>
    <property type="match status" value="1"/>
</dbReference>
<dbReference type="Gene3D" id="3.80.10.10">
    <property type="entry name" value="Ribonuclease Inhibitor"/>
    <property type="match status" value="1"/>
</dbReference>
<dbReference type="FunFam" id="3.80.10.10:FF:000041">
    <property type="entry name" value="LRR receptor-like serine/threonine-protein kinase ERECTA"/>
    <property type="match status" value="1"/>
</dbReference>
<keyword evidence="2" id="KW-0433">Leucine-rich repeat</keyword>
<evidence type="ECO:0000256" key="2">
    <source>
        <dbReference type="ARBA" id="ARBA00022614"/>
    </source>
</evidence>
<dbReference type="InterPro" id="IPR052592">
    <property type="entry name" value="LRR-RLK"/>
</dbReference>
<gene>
    <name evidence="7" type="ORF">RJT34_05046</name>
</gene>
<keyword evidence="4" id="KW-0677">Repeat</keyword>
<sequence length="166" mass="18154">MAWNPKLGQCKNLKGLILNNKHLSGGIPIELFNCSNLEWISLTSNELIVEITPEFGLLTKLAVLQLGNNSLTGEIPAELAKIVMTETLSEITLTDQNKFSFIKDGTPQPLLQLLLNDNVEIKKVVIKALQKPSSLPGNGLRIIKEGVIATIMHLAISTTHHQAKAE</sequence>
<dbReference type="PANTHER" id="PTHR48054">
    <property type="entry name" value="RECEPTOR KINASE-LIKE PROTEIN XA21"/>
    <property type="match status" value="1"/>
</dbReference>
<dbReference type="SUPFAM" id="SSF52058">
    <property type="entry name" value="L domain-like"/>
    <property type="match status" value="1"/>
</dbReference>
<accession>A0AAN9K415</accession>
<dbReference type="GO" id="GO:0016020">
    <property type="term" value="C:membrane"/>
    <property type="evidence" value="ECO:0007669"/>
    <property type="project" value="UniProtKB-SubCell"/>
</dbReference>
<dbReference type="AlphaFoldDB" id="A0AAN9K415"/>
<dbReference type="InterPro" id="IPR001611">
    <property type="entry name" value="Leu-rich_rpt"/>
</dbReference>
<dbReference type="Pfam" id="PF00560">
    <property type="entry name" value="LRR_1"/>
    <property type="match status" value="1"/>
</dbReference>
<comment type="caution">
    <text evidence="7">The sequence shown here is derived from an EMBL/GenBank/DDBJ whole genome shotgun (WGS) entry which is preliminary data.</text>
</comment>
<keyword evidence="3" id="KW-0732">Signal</keyword>
<dbReference type="InterPro" id="IPR032675">
    <property type="entry name" value="LRR_dom_sf"/>
</dbReference>
<organism evidence="7 8">
    <name type="scientific">Clitoria ternatea</name>
    <name type="common">Butterfly pea</name>
    <dbReference type="NCBI Taxonomy" id="43366"/>
    <lineage>
        <taxon>Eukaryota</taxon>
        <taxon>Viridiplantae</taxon>
        <taxon>Streptophyta</taxon>
        <taxon>Embryophyta</taxon>
        <taxon>Tracheophyta</taxon>
        <taxon>Spermatophyta</taxon>
        <taxon>Magnoliopsida</taxon>
        <taxon>eudicotyledons</taxon>
        <taxon>Gunneridae</taxon>
        <taxon>Pentapetalae</taxon>
        <taxon>rosids</taxon>
        <taxon>fabids</taxon>
        <taxon>Fabales</taxon>
        <taxon>Fabaceae</taxon>
        <taxon>Papilionoideae</taxon>
        <taxon>50 kb inversion clade</taxon>
        <taxon>NPAAA clade</taxon>
        <taxon>indigoferoid/millettioid clade</taxon>
        <taxon>Phaseoleae</taxon>
        <taxon>Clitoria</taxon>
    </lineage>
</organism>
<proteinExistence type="predicted"/>
<evidence type="ECO:0000256" key="4">
    <source>
        <dbReference type="ARBA" id="ARBA00022737"/>
    </source>
</evidence>
<evidence type="ECO:0000256" key="3">
    <source>
        <dbReference type="ARBA" id="ARBA00022729"/>
    </source>
</evidence>
<evidence type="ECO:0000256" key="1">
    <source>
        <dbReference type="ARBA" id="ARBA00004370"/>
    </source>
</evidence>
<keyword evidence="5" id="KW-0472">Membrane</keyword>
<evidence type="ECO:0000256" key="6">
    <source>
        <dbReference type="ARBA" id="ARBA00023180"/>
    </source>
</evidence>